<dbReference type="GO" id="GO:0005525">
    <property type="term" value="F:GTP binding"/>
    <property type="evidence" value="ECO:0007669"/>
    <property type="project" value="InterPro"/>
</dbReference>
<dbReference type="Gene3D" id="3.40.50.300">
    <property type="entry name" value="P-loop containing nucleotide triphosphate hydrolases"/>
    <property type="match status" value="1"/>
</dbReference>
<evidence type="ECO:0000256" key="3">
    <source>
        <dbReference type="SAM" id="Phobius"/>
    </source>
</evidence>
<comment type="similarity">
    <text evidence="1">Belongs to the TRAFAC class TrmE-Era-EngA-EngB-Septin-like GTPase superfamily. AIG1/Toc34/Toc159-like paraseptin GTPase family. IAN subfamily.</text>
</comment>
<dbReference type="SUPFAM" id="SSF52540">
    <property type="entry name" value="P-loop containing nucleoside triphosphate hydrolases"/>
    <property type="match status" value="1"/>
</dbReference>
<evidence type="ECO:0000313" key="5">
    <source>
        <dbReference type="EnsemblMetazoa" id="Aqu2.1.15562_001"/>
    </source>
</evidence>
<reference evidence="5" key="1">
    <citation type="submission" date="2017-05" db="UniProtKB">
        <authorList>
            <consortium name="EnsemblMetazoa"/>
        </authorList>
    </citation>
    <scope>IDENTIFICATION</scope>
</reference>
<accession>A0A1X7TL01</accession>
<sequence length="353" mass="39732">MAQASDESLCLTIVEGNENNEEITSKETNFTENIINLPPAQDNELMTSEEYKPKQTIKTTKKNEPLTIFVIDRTGVGKSTLINTLLGKKVAKVSDDIFPCAQETMKECRGDFCGTETLFYDTKGLADPEEDDEKLLKTLYDAIATCNTQYIVFICLPLTSKVDRSVYNLAKLLVSKFGENYSIWLNSVIVLTQANLFSPQNDDEDSDDDDDDRKLEIKQIKMINKIENWSKEFKTCLERFGLPKEIILNMPVSVAGRKNPKLPIMDNWKEVLLDTCLKRRKGLQSIREMEKCAKRSSAYIGMIVGGIACCVVPVIGIQVGMTVGGLIGWKIGDNSYRGAVKEAEQKKFQKRHL</sequence>
<keyword evidence="2" id="KW-0547">Nucleotide-binding</keyword>
<feature type="transmembrane region" description="Helical" evidence="3">
    <location>
        <begin position="299"/>
        <end position="327"/>
    </location>
</feature>
<dbReference type="InterPro" id="IPR027417">
    <property type="entry name" value="P-loop_NTPase"/>
</dbReference>
<dbReference type="EnsemblMetazoa" id="Aqu2.1.15562_001">
    <property type="protein sequence ID" value="Aqu2.1.15562_001"/>
    <property type="gene ID" value="Aqu2.1.15562"/>
</dbReference>
<organism evidence="5">
    <name type="scientific">Amphimedon queenslandica</name>
    <name type="common">Sponge</name>
    <dbReference type="NCBI Taxonomy" id="400682"/>
    <lineage>
        <taxon>Eukaryota</taxon>
        <taxon>Metazoa</taxon>
        <taxon>Porifera</taxon>
        <taxon>Demospongiae</taxon>
        <taxon>Heteroscleromorpha</taxon>
        <taxon>Haplosclerida</taxon>
        <taxon>Niphatidae</taxon>
        <taxon>Amphimedon</taxon>
    </lineage>
</organism>
<keyword evidence="3" id="KW-0812">Transmembrane</keyword>
<proteinExistence type="inferred from homology"/>
<evidence type="ECO:0000256" key="1">
    <source>
        <dbReference type="ARBA" id="ARBA00008535"/>
    </source>
</evidence>
<name>A0A1X7TL01_AMPQE</name>
<dbReference type="Pfam" id="PF04548">
    <property type="entry name" value="AIG1"/>
    <property type="match status" value="1"/>
</dbReference>
<keyword evidence="3" id="KW-1133">Transmembrane helix</keyword>
<evidence type="ECO:0000256" key="2">
    <source>
        <dbReference type="ARBA" id="ARBA00022741"/>
    </source>
</evidence>
<evidence type="ECO:0000259" key="4">
    <source>
        <dbReference type="Pfam" id="PF04548"/>
    </source>
</evidence>
<feature type="domain" description="AIG1-type G" evidence="4">
    <location>
        <begin position="66"/>
        <end position="201"/>
    </location>
</feature>
<dbReference type="OrthoDB" id="8954335at2759"/>
<keyword evidence="3" id="KW-0472">Membrane</keyword>
<dbReference type="AlphaFoldDB" id="A0A1X7TL01"/>
<protein>
    <recommendedName>
        <fullName evidence="4">AIG1-type G domain-containing protein</fullName>
    </recommendedName>
</protein>
<dbReference type="InParanoid" id="A0A1X7TL01"/>
<dbReference type="InterPro" id="IPR006703">
    <property type="entry name" value="G_AIG1"/>
</dbReference>